<dbReference type="Proteomes" id="UP000677918">
    <property type="component" value="Unassembled WGS sequence"/>
</dbReference>
<evidence type="ECO:0000256" key="1">
    <source>
        <dbReference type="SAM" id="MobiDB-lite"/>
    </source>
</evidence>
<dbReference type="AlphaFoldDB" id="A0A8J4M129"/>
<dbReference type="RefSeq" id="WP_213410693.1">
    <property type="nucleotide sequence ID" value="NZ_BOVK01000012.1"/>
</dbReference>
<organism evidence="2 3">
    <name type="scientific">Xylanibacillus composti</name>
    <dbReference type="NCBI Taxonomy" id="1572762"/>
    <lineage>
        <taxon>Bacteria</taxon>
        <taxon>Bacillati</taxon>
        <taxon>Bacillota</taxon>
        <taxon>Bacilli</taxon>
        <taxon>Bacillales</taxon>
        <taxon>Paenibacillaceae</taxon>
        <taxon>Xylanibacillus</taxon>
    </lineage>
</organism>
<accession>A0A8J4M129</accession>
<dbReference type="EMBL" id="BOVK01000012">
    <property type="protein sequence ID" value="GIQ68074.1"/>
    <property type="molecule type" value="Genomic_DNA"/>
</dbReference>
<dbReference type="Pfam" id="PF13025">
    <property type="entry name" value="DUF3886"/>
    <property type="match status" value="1"/>
</dbReference>
<sequence>MAKKKKQRPGSGSPSGRPQQPGTDAQATLKERLSGEVLDKLKLQAQEWKKEEAARKEQERQRKEEERRAEQERLENDFAYLLNNSNADWRKFK</sequence>
<reference evidence="2" key="1">
    <citation type="submission" date="2021-04" db="EMBL/GenBank/DDBJ databases">
        <title>Draft genome sequence of Xylanibacillus composti strain K13.</title>
        <authorList>
            <person name="Uke A."/>
            <person name="Chhe C."/>
            <person name="Baramee S."/>
            <person name="Kosugi A."/>
        </authorList>
    </citation>
    <scope>NUCLEOTIDE SEQUENCE</scope>
    <source>
        <strain evidence="2">K13</strain>
    </source>
</reference>
<comment type="caution">
    <text evidence="2">The sequence shown here is derived from an EMBL/GenBank/DDBJ whole genome shotgun (WGS) entry which is preliminary data.</text>
</comment>
<proteinExistence type="predicted"/>
<dbReference type="InterPro" id="IPR024980">
    <property type="entry name" value="DUF3886"/>
</dbReference>
<feature type="region of interest" description="Disordered" evidence="1">
    <location>
        <begin position="1"/>
        <end position="73"/>
    </location>
</feature>
<name>A0A8J4M129_9BACL</name>
<feature type="compositionally biased region" description="Basic and acidic residues" evidence="1">
    <location>
        <begin position="29"/>
        <end position="73"/>
    </location>
</feature>
<evidence type="ECO:0008006" key="4">
    <source>
        <dbReference type="Google" id="ProtNLM"/>
    </source>
</evidence>
<keyword evidence="3" id="KW-1185">Reference proteome</keyword>
<evidence type="ECO:0000313" key="2">
    <source>
        <dbReference type="EMBL" id="GIQ68074.1"/>
    </source>
</evidence>
<gene>
    <name evidence="2" type="ORF">XYCOK13_08980</name>
</gene>
<feature type="compositionally biased region" description="Polar residues" evidence="1">
    <location>
        <begin position="10"/>
        <end position="26"/>
    </location>
</feature>
<evidence type="ECO:0000313" key="3">
    <source>
        <dbReference type="Proteomes" id="UP000677918"/>
    </source>
</evidence>
<protein>
    <recommendedName>
        <fullName evidence="4">DUF3886 domain-containing protein</fullName>
    </recommendedName>
</protein>